<dbReference type="EMBL" id="FNEM01000005">
    <property type="protein sequence ID" value="SDJ16564.1"/>
    <property type="molecule type" value="Genomic_DNA"/>
</dbReference>
<evidence type="ECO:0000256" key="3">
    <source>
        <dbReference type="ARBA" id="ARBA00022490"/>
    </source>
</evidence>
<gene>
    <name evidence="6" type="ORF">SAMN04488540_105181</name>
</gene>
<feature type="domain" description="UspA" evidence="5">
    <location>
        <begin position="4"/>
        <end position="143"/>
    </location>
</feature>
<dbReference type="Gene3D" id="3.40.50.12370">
    <property type="match status" value="1"/>
</dbReference>
<accession>A0A1G8RHL6</accession>
<sequence>MKRFKNILCVLEPEHASVTVLERAVELAESNQGRLTVVGVVPHVTVGIGVSDGGPDLVDLQDAIVKIHRQKLEAFIQPVAKRAGVDIKVLVGIPFLQVIHEVLRHDRDLVIKVPEQQDWLERLFGSDDMHLLRKCPCPLWIIKPQAPKPCRVILAAVDVDDGHPLHEMASREALNRQLLEMASSLALAESAELHIIHVWEAPAESAMRNGAFMRARETEVDAYVRQVRRQRSANLESLMRKLEAGIGADALQYISPKVHLIKGEACQEIPALSQQIDADLVVMGTVARTGVSGFIMGNTAEAVLGQIQCSVLAIKPPGFSTPVKIDD</sequence>
<dbReference type="SUPFAM" id="SSF52402">
    <property type="entry name" value="Adenine nucleotide alpha hydrolases-like"/>
    <property type="match status" value="2"/>
</dbReference>
<evidence type="ECO:0000256" key="1">
    <source>
        <dbReference type="ARBA" id="ARBA00004496"/>
    </source>
</evidence>
<organism evidence="6 7">
    <name type="scientific">Ferrimonas sediminum</name>
    <dbReference type="NCBI Taxonomy" id="718193"/>
    <lineage>
        <taxon>Bacteria</taxon>
        <taxon>Pseudomonadati</taxon>
        <taxon>Pseudomonadota</taxon>
        <taxon>Gammaproteobacteria</taxon>
        <taxon>Alteromonadales</taxon>
        <taxon>Ferrimonadaceae</taxon>
        <taxon>Ferrimonas</taxon>
    </lineage>
</organism>
<evidence type="ECO:0000256" key="4">
    <source>
        <dbReference type="ARBA" id="ARBA00037131"/>
    </source>
</evidence>
<keyword evidence="3" id="KW-0963">Cytoplasm</keyword>
<evidence type="ECO:0000259" key="5">
    <source>
        <dbReference type="Pfam" id="PF00582"/>
    </source>
</evidence>
<dbReference type="RefSeq" id="WP_090364774.1">
    <property type="nucleotide sequence ID" value="NZ_FNEM01000005.1"/>
</dbReference>
<evidence type="ECO:0000313" key="6">
    <source>
        <dbReference type="EMBL" id="SDJ16564.1"/>
    </source>
</evidence>
<keyword evidence="7" id="KW-1185">Reference proteome</keyword>
<comment type="function">
    <text evidence="4">Required for resistance to DNA-damaging agents.</text>
</comment>
<dbReference type="AlphaFoldDB" id="A0A1G8RHL6"/>
<reference evidence="7" key="1">
    <citation type="submission" date="2016-10" db="EMBL/GenBank/DDBJ databases">
        <authorList>
            <person name="Varghese N."/>
            <person name="Submissions S."/>
        </authorList>
    </citation>
    <scope>NUCLEOTIDE SEQUENCE [LARGE SCALE GENOMIC DNA]</scope>
    <source>
        <strain evidence="7">DSM 23317</strain>
    </source>
</reference>
<dbReference type="PANTHER" id="PTHR47892:SF1">
    <property type="entry name" value="UNIVERSAL STRESS PROTEIN E"/>
    <property type="match status" value="1"/>
</dbReference>
<dbReference type="GO" id="GO:0005737">
    <property type="term" value="C:cytoplasm"/>
    <property type="evidence" value="ECO:0007669"/>
    <property type="project" value="UniProtKB-SubCell"/>
</dbReference>
<dbReference type="Pfam" id="PF00582">
    <property type="entry name" value="Usp"/>
    <property type="match status" value="2"/>
</dbReference>
<protein>
    <submittedName>
        <fullName evidence="6">Nucleotide-binding universal stress protein, UspA family</fullName>
    </submittedName>
</protein>
<dbReference type="PANTHER" id="PTHR47892">
    <property type="entry name" value="UNIVERSAL STRESS PROTEIN E"/>
    <property type="match status" value="1"/>
</dbReference>
<feature type="domain" description="UspA" evidence="5">
    <location>
        <begin position="176"/>
        <end position="315"/>
    </location>
</feature>
<proteinExistence type="inferred from homology"/>
<name>A0A1G8RHL6_9GAMM</name>
<evidence type="ECO:0000256" key="2">
    <source>
        <dbReference type="ARBA" id="ARBA00008791"/>
    </source>
</evidence>
<comment type="similarity">
    <text evidence="2">Belongs to the universal stress protein A family.</text>
</comment>
<comment type="subcellular location">
    <subcellularLocation>
        <location evidence="1">Cytoplasm</location>
    </subcellularLocation>
</comment>
<dbReference type="InterPro" id="IPR006016">
    <property type="entry name" value="UspA"/>
</dbReference>
<evidence type="ECO:0000313" key="7">
    <source>
        <dbReference type="Proteomes" id="UP000199527"/>
    </source>
</evidence>
<dbReference type="Proteomes" id="UP000199527">
    <property type="component" value="Unassembled WGS sequence"/>
</dbReference>
<dbReference type="OrthoDB" id="239260at2"/>